<dbReference type="SUPFAM" id="SSF53850">
    <property type="entry name" value="Periplasmic binding protein-like II"/>
    <property type="match status" value="1"/>
</dbReference>
<accession>A0A5C8FZP5</accession>
<dbReference type="PIRSF" id="PIRSF002741">
    <property type="entry name" value="MppA"/>
    <property type="match status" value="1"/>
</dbReference>
<dbReference type="GO" id="GO:0030288">
    <property type="term" value="C:outer membrane-bounded periplasmic space"/>
    <property type="evidence" value="ECO:0007669"/>
    <property type="project" value="UniProtKB-ARBA"/>
</dbReference>
<comment type="caution">
    <text evidence="7">The sequence shown here is derived from an EMBL/GenBank/DDBJ whole genome shotgun (WGS) entry which is preliminary data.</text>
</comment>
<evidence type="ECO:0000256" key="5">
    <source>
        <dbReference type="SAM" id="SignalP"/>
    </source>
</evidence>
<evidence type="ECO:0000256" key="1">
    <source>
        <dbReference type="ARBA" id="ARBA00004196"/>
    </source>
</evidence>
<dbReference type="Proteomes" id="UP000322327">
    <property type="component" value="Unassembled WGS sequence"/>
</dbReference>
<dbReference type="InterPro" id="IPR030678">
    <property type="entry name" value="Peptide/Ni-bd"/>
</dbReference>
<dbReference type="Gene3D" id="3.90.76.10">
    <property type="entry name" value="Dipeptide-binding Protein, Domain 1"/>
    <property type="match status" value="1"/>
</dbReference>
<gene>
    <name evidence="7" type="ORF">EPJ76_06520</name>
</gene>
<proteinExistence type="inferred from homology"/>
<dbReference type="Gene3D" id="3.40.190.10">
    <property type="entry name" value="Periplasmic binding protein-like II"/>
    <property type="match status" value="1"/>
</dbReference>
<dbReference type="FunFam" id="3.90.76.10:FF:000001">
    <property type="entry name" value="Oligopeptide ABC transporter substrate-binding protein"/>
    <property type="match status" value="1"/>
</dbReference>
<dbReference type="CDD" id="cd08504">
    <property type="entry name" value="PBP2_OppA"/>
    <property type="match status" value="1"/>
</dbReference>
<dbReference type="Gene3D" id="3.10.105.10">
    <property type="entry name" value="Dipeptide-binding Protein, Domain 3"/>
    <property type="match status" value="1"/>
</dbReference>
<dbReference type="PANTHER" id="PTHR30290">
    <property type="entry name" value="PERIPLASMIC BINDING COMPONENT OF ABC TRANSPORTER"/>
    <property type="match status" value="1"/>
</dbReference>
<dbReference type="AlphaFoldDB" id="A0A5C8FZP5"/>
<reference evidence="7 8" key="1">
    <citation type="journal article" date="1992" name="Lakartidningen">
        <title>[Penicillin V and not amoxicillin is the first choice preparation in acute otitis].</title>
        <authorList>
            <person name="Kamme C."/>
            <person name="Lundgren K."/>
            <person name="Prellner K."/>
        </authorList>
    </citation>
    <scope>NUCLEOTIDE SEQUENCE [LARGE SCALE GENOMIC DNA]</scope>
    <source>
        <strain evidence="7 8">PC3053II</strain>
    </source>
</reference>
<dbReference type="PROSITE" id="PS51257">
    <property type="entry name" value="PROKAR_LIPOPROTEIN"/>
    <property type="match status" value="1"/>
</dbReference>
<evidence type="ECO:0000313" key="8">
    <source>
        <dbReference type="Proteomes" id="UP000322327"/>
    </source>
</evidence>
<dbReference type="RefSeq" id="WP_147531029.1">
    <property type="nucleotide sequence ID" value="NZ_CAUDFA010000023.1"/>
</dbReference>
<evidence type="ECO:0000256" key="2">
    <source>
        <dbReference type="ARBA" id="ARBA00005695"/>
    </source>
</evidence>
<comment type="subcellular location">
    <subcellularLocation>
        <location evidence="1">Cell envelope</location>
    </subcellularLocation>
</comment>
<name>A0A5C8FZP5_9SPIR</name>
<evidence type="ECO:0000313" key="7">
    <source>
        <dbReference type="EMBL" id="TXJ55242.1"/>
    </source>
</evidence>
<feature type="chain" id="PRO_5022831102" evidence="5">
    <location>
        <begin position="21"/>
        <end position="541"/>
    </location>
</feature>
<dbReference type="Pfam" id="PF00496">
    <property type="entry name" value="SBP_bac_5"/>
    <property type="match status" value="1"/>
</dbReference>
<evidence type="ECO:0000256" key="4">
    <source>
        <dbReference type="ARBA" id="ARBA00022729"/>
    </source>
</evidence>
<organism evidence="7 8">
    <name type="scientific">Brachyspira aalborgi</name>
    <dbReference type="NCBI Taxonomy" id="29522"/>
    <lineage>
        <taxon>Bacteria</taxon>
        <taxon>Pseudomonadati</taxon>
        <taxon>Spirochaetota</taxon>
        <taxon>Spirochaetia</taxon>
        <taxon>Brachyspirales</taxon>
        <taxon>Brachyspiraceae</taxon>
        <taxon>Brachyspira</taxon>
    </lineage>
</organism>
<dbReference type="GO" id="GO:0043190">
    <property type="term" value="C:ATP-binding cassette (ABC) transporter complex"/>
    <property type="evidence" value="ECO:0007669"/>
    <property type="project" value="InterPro"/>
</dbReference>
<dbReference type="GO" id="GO:1904680">
    <property type="term" value="F:peptide transmembrane transporter activity"/>
    <property type="evidence" value="ECO:0007669"/>
    <property type="project" value="TreeGrafter"/>
</dbReference>
<dbReference type="PANTHER" id="PTHR30290:SF10">
    <property type="entry name" value="PERIPLASMIC OLIGOPEPTIDE-BINDING PROTEIN-RELATED"/>
    <property type="match status" value="1"/>
</dbReference>
<dbReference type="InterPro" id="IPR039424">
    <property type="entry name" value="SBP_5"/>
</dbReference>
<sequence>MKDLIILFTTLFLSVLISCANNQESQNLNSFADGEIAITLGGEPRTLDPTLNSLSFGSVYMIHFFEGLTKKDSSDNVVEGMAESWDISKDGLKYTFHLRTNAKWSDGKPVVASDFEYAIKRAANPETGASYSHMLNVIKNASLVISGKAKVDDLQVKALDDYTLEIVLENPAPYFLEYISVSSPYFPVRKDIVEEFGDEWSRKPETYIVNGPYIMTERKTDEKIVMEVNPNYYAKDEIIAKKITVVIMSDSNTALAAIREGTILFSYLEAPMGEIPTLLKENYLLQERGYGIFFLEMNTLKGVLTNKNIRRALAIAFDRNYIISNVIKMDQIPAGAFVTTGMKDYDGGDFRKNGGNYIDVDNYQNNIEEAKRLFAEAGYPNGEGFPVLELRSTPGYFTIICEAIQEMYKDNLGIDIFIKSEEYNTTYQAMVQKDYDLARSGWNADFSDPMSVLNFFSKTSAVNHTGFANDEFYSLMEFASKTQNQKERMEALHKAEDILFDYMPVIPLIYKLNPYMINPKLKGVVFSPLGRYRFNYAYIEK</sequence>
<keyword evidence="3" id="KW-0813">Transport</keyword>
<dbReference type="FunFam" id="3.10.105.10:FF:000001">
    <property type="entry name" value="Oligopeptide ABC transporter, oligopeptide-binding protein"/>
    <property type="match status" value="1"/>
</dbReference>
<dbReference type="EMBL" id="SAYI01000018">
    <property type="protein sequence ID" value="TXJ55242.1"/>
    <property type="molecule type" value="Genomic_DNA"/>
</dbReference>
<feature type="domain" description="Solute-binding protein family 5" evidence="6">
    <location>
        <begin position="77"/>
        <end position="461"/>
    </location>
</feature>
<comment type="similarity">
    <text evidence="2">Belongs to the bacterial solute-binding protein 5 family.</text>
</comment>
<evidence type="ECO:0000256" key="3">
    <source>
        <dbReference type="ARBA" id="ARBA00022448"/>
    </source>
</evidence>
<keyword evidence="4 5" id="KW-0732">Signal</keyword>
<dbReference type="GO" id="GO:0015833">
    <property type="term" value="P:peptide transport"/>
    <property type="evidence" value="ECO:0007669"/>
    <property type="project" value="TreeGrafter"/>
</dbReference>
<evidence type="ECO:0000259" key="6">
    <source>
        <dbReference type="Pfam" id="PF00496"/>
    </source>
</evidence>
<protein>
    <submittedName>
        <fullName evidence="7">Peptide ABC transporter substrate-binding protein</fullName>
    </submittedName>
</protein>
<feature type="signal peptide" evidence="5">
    <location>
        <begin position="1"/>
        <end position="20"/>
    </location>
</feature>
<dbReference type="InterPro" id="IPR000914">
    <property type="entry name" value="SBP_5_dom"/>
</dbReference>